<dbReference type="SUPFAM" id="SSF48452">
    <property type="entry name" value="TPR-like"/>
    <property type="match status" value="1"/>
</dbReference>
<evidence type="ECO:0000313" key="4">
    <source>
        <dbReference type="Proteomes" id="UP000002029"/>
    </source>
</evidence>
<protein>
    <submittedName>
        <fullName evidence="3">Uncharacterized protein</fullName>
    </submittedName>
</protein>
<gene>
    <name evidence="3" type="ordered locus">Sros_8821</name>
</gene>
<dbReference type="Pfam" id="PF14559">
    <property type="entry name" value="TPR_19"/>
    <property type="match status" value="1"/>
</dbReference>
<dbReference type="InterPro" id="IPR019734">
    <property type="entry name" value="TPR_rpt"/>
</dbReference>
<keyword evidence="2" id="KW-0812">Transmembrane</keyword>
<dbReference type="Proteomes" id="UP000002029">
    <property type="component" value="Chromosome"/>
</dbReference>
<evidence type="ECO:0000313" key="3">
    <source>
        <dbReference type="EMBL" id="ACZ91455.1"/>
    </source>
</evidence>
<dbReference type="SMART" id="SM00028">
    <property type="entry name" value="TPR"/>
    <property type="match status" value="2"/>
</dbReference>
<dbReference type="Gene3D" id="1.25.40.10">
    <property type="entry name" value="Tetratricopeptide repeat domain"/>
    <property type="match status" value="1"/>
</dbReference>
<feature type="region of interest" description="Disordered" evidence="1">
    <location>
        <begin position="94"/>
        <end position="125"/>
    </location>
</feature>
<evidence type="ECO:0000256" key="1">
    <source>
        <dbReference type="SAM" id="MobiDB-lite"/>
    </source>
</evidence>
<evidence type="ECO:0000256" key="2">
    <source>
        <dbReference type="SAM" id="Phobius"/>
    </source>
</evidence>
<feature type="transmembrane region" description="Helical" evidence="2">
    <location>
        <begin position="235"/>
        <end position="257"/>
    </location>
</feature>
<dbReference type="InterPro" id="IPR011990">
    <property type="entry name" value="TPR-like_helical_dom_sf"/>
</dbReference>
<dbReference type="AlphaFoldDB" id="D2B601"/>
<dbReference type="eggNOG" id="COG0457">
    <property type="taxonomic scope" value="Bacteria"/>
</dbReference>
<dbReference type="HOGENOM" id="CLU_873720_0_0_11"/>
<dbReference type="STRING" id="479432.Sros_8821"/>
<keyword evidence="2" id="KW-0472">Membrane</keyword>
<keyword evidence="2" id="KW-1133">Transmembrane helix</keyword>
<name>D2B601_STRRD</name>
<dbReference type="EMBL" id="CP001814">
    <property type="protein sequence ID" value="ACZ91455.1"/>
    <property type="molecule type" value="Genomic_DNA"/>
</dbReference>
<feature type="transmembrane region" description="Helical" evidence="2">
    <location>
        <begin position="181"/>
        <end position="214"/>
    </location>
</feature>
<sequence>MSQDALTLLEGILRRDPDHAAARYALVVCLTDLGRAAEAVPHLRRVLDAVPEHYEAAYRLGRILQAAADPAGAAAAYRRVLEIAEYSDARTRLRQCEQSPSGATPDGSANPANAFPSGEEVPPPLRARVDDRRAIDRGRLIAGLRLQARYLAPAMLGKALLATVAAIPLVIAYAGGVSGPLLVLLASVFFAVPKVAAALILFAGAAGIVTGFLGSPLRVFDNGRIDLNWPAADSLILAAGTTALLIILILGIPAVLLNSRINGSDVYEYGVEVRRGLIRRTVQFIWYYQIVESPSYLRTLGTYFTHTASLGIRYNDNGASSVTYIEMSGVGTPARVKGIGHYLESRIPAERLPIRGPWT</sequence>
<accession>D2B601</accession>
<proteinExistence type="predicted"/>
<organism evidence="3 4">
    <name type="scientific">Streptosporangium roseum (strain ATCC 12428 / DSM 43021 / JCM 3005 / KCTC 9067 / NCIMB 10171 / NRRL 2505 / NI 9100)</name>
    <dbReference type="NCBI Taxonomy" id="479432"/>
    <lineage>
        <taxon>Bacteria</taxon>
        <taxon>Bacillati</taxon>
        <taxon>Actinomycetota</taxon>
        <taxon>Actinomycetes</taxon>
        <taxon>Streptosporangiales</taxon>
        <taxon>Streptosporangiaceae</taxon>
        <taxon>Streptosporangium</taxon>
    </lineage>
</organism>
<dbReference type="KEGG" id="sro:Sros_8821"/>
<dbReference type="Pfam" id="PF13174">
    <property type="entry name" value="TPR_6"/>
    <property type="match status" value="1"/>
</dbReference>
<keyword evidence="4" id="KW-1185">Reference proteome</keyword>
<reference evidence="3 4" key="1">
    <citation type="journal article" date="2010" name="Stand. Genomic Sci.">
        <title>Complete genome sequence of Streptosporangium roseum type strain (NI 9100).</title>
        <authorList>
            <person name="Nolan M."/>
            <person name="Sikorski J."/>
            <person name="Jando M."/>
            <person name="Lucas S."/>
            <person name="Lapidus A."/>
            <person name="Glavina Del Rio T."/>
            <person name="Chen F."/>
            <person name="Tice H."/>
            <person name="Pitluck S."/>
            <person name="Cheng J.F."/>
            <person name="Chertkov O."/>
            <person name="Sims D."/>
            <person name="Meincke L."/>
            <person name="Brettin T."/>
            <person name="Han C."/>
            <person name="Detter J.C."/>
            <person name="Bruce D."/>
            <person name="Goodwin L."/>
            <person name="Land M."/>
            <person name="Hauser L."/>
            <person name="Chang Y.J."/>
            <person name="Jeffries C.D."/>
            <person name="Ivanova N."/>
            <person name="Mavromatis K."/>
            <person name="Mikhailova N."/>
            <person name="Chen A."/>
            <person name="Palaniappan K."/>
            <person name="Chain P."/>
            <person name="Rohde M."/>
            <person name="Goker M."/>
            <person name="Bristow J."/>
            <person name="Eisen J.A."/>
            <person name="Markowitz V."/>
            <person name="Hugenholtz P."/>
            <person name="Kyrpides N.C."/>
            <person name="Klenk H.P."/>
        </authorList>
    </citation>
    <scope>NUCLEOTIDE SEQUENCE [LARGE SCALE GENOMIC DNA]</scope>
    <source>
        <strain evidence="4">ATCC 12428 / DSM 43021 / JCM 3005 / NI 9100</strain>
    </source>
</reference>